<sequence length="277" mass="33199">MIDFIKLKITDEVLINEIWRNPVLVYDGKADKIIDNKLKKRITRRYENLYFTKFFNRLEISGSIHKFYNNDVHNADDFTIKKVIQVIDHLKELFELDLEKCFIINLEYGINIISPIPINKLIANLIYHEKRQFYRTTKHLYYKIAGVDAYKNIKVYNKHIQHPKFCKENTFRFEVKSKQAKFINKLGIHTLSDLLSNKTHQALGCSLLQEWNNILLFDRKANVDEKYFNTNFWENTITVKSRNLFNYHKKKYFKQLGKSNLHSKIHGLIHQKILQLM</sequence>
<dbReference type="AlphaFoldDB" id="A0A1M6BW96"/>
<gene>
    <name evidence="1" type="ORF">SAMN05444337_0217</name>
</gene>
<accession>A0A1M6BW96</accession>
<dbReference type="STRING" id="683124.SAMN05444337_0217"/>
<dbReference type="Proteomes" id="UP000184232">
    <property type="component" value="Unassembled WGS sequence"/>
</dbReference>
<keyword evidence="2" id="KW-1185">Reference proteome</keyword>
<dbReference type="RefSeq" id="WP_072780617.1">
    <property type="nucleotide sequence ID" value="NZ_CP045292.1"/>
</dbReference>
<dbReference type="EMBL" id="FQZH01000001">
    <property type="protein sequence ID" value="SHI53029.1"/>
    <property type="molecule type" value="Genomic_DNA"/>
</dbReference>
<proteinExistence type="predicted"/>
<evidence type="ECO:0000313" key="2">
    <source>
        <dbReference type="Proteomes" id="UP000184232"/>
    </source>
</evidence>
<reference evidence="1 2" key="1">
    <citation type="submission" date="2016-11" db="EMBL/GenBank/DDBJ databases">
        <authorList>
            <person name="Jaros S."/>
            <person name="Januszkiewicz K."/>
            <person name="Wedrychowicz H."/>
        </authorList>
    </citation>
    <scope>NUCLEOTIDE SEQUENCE [LARGE SCALE GENOMIC DNA]</scope>
    <source>
        <strain evidence="1 2">DSM 22807</strain>
    </source>
</reference>
<name>A0A1M6BW96_9FLAO</name>
<dbReference type="OrthoDB" id="795069at2"/>
<protein>
    <submittedName>
        <fullName evidence="1">Uncharacterized protein</fullName>
    </submittedName>
</protein>
<evidence type="ECO:0000313" key="1">
    <source>
        <dbReference type="EMBL" id="SHI53029.1"/>
    </source>
</evidence>
<organism evidence="1 2">
    <name type="scientific">Flavobacterium haoranii</name>
    <dbReference type="NCBI Taxonomy" id="683124"/>
    <lineage>
        <taxon>Bacteria</taxon>
        <taxon>Pseudomonadati</taxon>
        <taxon>Bacteroidota</taxon>
        <taxon>Flavobacteriia</taxon>
        <taxon>Flavobacteriales</taxon>
        <taxon>Flavobacteriaceae</taxon>
        <taxon>Flavobacterium</taxon>
    </lineage>
</organism>